<feature type="region of interest" description="Disordered" evidence="1">
    <location>
        <begin position="584"/>
        <end position="611"/>
    </location>
</feature>
<accession>A0A0G2A6Z4</accession>
<sequence length="660" mass="69767">LHPHRHVDVVVDGTLPHLLRVLSEGVGGIGVEAVPESQAPGAVHRHDGLFDGSRVLQIEHSEDPDEEGENTDEGDGRLQLEHPPEQHGALDLALDPLVRLEEHLLNSVRVELRAHDGRGEDDDDEPCHNHHVVEVLDRFLDKRPEGQEEAGEDERTDQVAGGADRPTRVVVQDARRGELLPVEPELVPDEVEDAPEGVLEALAEADDRPGIDEPSHEVGRHADGGEEQDEAEPEGGPLLGEDVGQEVDRNGGQSHLPGPPAVLERPLEDLLLLRPLAGQGDPLARERAQGLVVAVEGVQDVLDPLGEDLVGRRVVPGDEDPDPRLTGGGGSREGFDHRLVGAVGLDLLDLVLPDGIATLRLVLGEDLGDLLPGALAHVGGDLGPGTALGLATEGSALEPVDQVHEGERVEGDEGVLQGLVEVELEGADLALVELDLRDLDLPGSGLRGGDGDDLGPTLGVPGGDGHRVVLARVGHDGRGVEHEAVDLARGRAEVGLFFADDDPERCLEPIEVAQIGVLLELLVVAGEPALEDVHEEAPRGAGEGPEGPAVLLEDGEERLDATRHELGGLLDGLDELVEPASQRLVGPGQVGQGSHGEVGRSRTTGPGHGLGEEILKSLGRELLRGVKRQSGHSGPPVQLPRVSASAWMIREFHPKIISQD</sequence>
<dbReference type="AlphaFoldDB" id="A0A0G2A6Z4"/>
<feature type="non-terminal residue" evidence="2">
    <location>
        <position position="1"/>
    </location>
</feature>
<feature type="region of interest" description="Disordered" evidence="1">
    <location>
        <begin position="204"/>
        <end position="262"/>
    </location>
</feature>
<dbReference type="Proteomes" id="UP000034290">
    <property type="component" value="Unassembled WGS sequence"/>
</dbReference>
<evidence type="ECO:0000313" key="3">
    <source>
        <dbReference type="Proteomes" id="UP000034290"/>
    </source>
</evidence>
<gene>
    <name evidence="2" type="ORF">UY81_C0018G0001</name>
</gene>
<feature type="region of interest" description="Disordered" evidence="1">
    <location>
        <begin position="144"/>
        <end position="191"/>
    </location>
</feature>
<evidence type="ECO:0000313" key="2">
    <source>
        <dbReference type="EMBL" id="KKW36662.1"/>
    </source>
</evidence>
<evidence type="ECO:0000256" key="1">
    <source>
        <dbReference type="SAM" id="MobiDB-lite"/>
    </source>
</evidence>
<feature type="region of interest" description="Disordered" evidence="1">
    <location>
        <begin position="312"/>
        <end position="332"/>
    </location>
</feature>
<feature type="region of interest" description="Disordered" evidence="1">
    <location>
        <begin position="61"/>
        <end position="82"/>
    </location>
</feature>
<organism evidence="2 3">
    <name type="scientific">Candidatus Giovannonibacteria bacterium GW2011_GWA2_53_7</name>
    <dbReference type="NCBI Taxonomy" id="1618650"/>
    <lineage>
        <taxon>Bacteria</taxon>
        <taxon>Candidatus Giovannoniibacteriota</taxon>
    </lineage>
</organism>
<protein>
    <submittedName>
        <fullName evidence="2">Uncharacterized protein</fullName>
    </submittedName>
</protein>
<name>A0A0G2A6Z4_9BACT</name>
<dbReference type="EMBL" id="LCRM01000018">
    <property type="protein sequence ID" value="KKW36662.1"/>
    <property type="molecule type" value="Genomic_DNA"/>
</dbReference>
<comment type="caution">
    <text evidence="2">The sequence shown here is derived from an EMBL/GenBank/DDBJ whole genome shotgun (WGS) entry which is preliminary data.</text>
</comment>
<reference evidence="2 3" key="1">
    <citation type="journal article" date="2015" name="Nature">
        <title>rRNA introns, odd ribosomes, and small enigmatic genomes across a large radiation of phyla.</title>
        <authorList>
            <person name="Brown C.T."/>
            <person name="Hug L.A."/>
            <person name="Thomas B.C."/>
            <person name="Sharon I."/>
            <person name="Castelle C.J."/>
            <person name="Singh A."/>
            <person name="Wilkins M.J."/>
            <person name="Williams K.H."/>
            <person name="Banfield J.F."/>
        </authorList>
    </citation>
    <scope>NUCLEOTIDE SEQUENCE [LARGE SCALE GENOMIC DNA]</scope>
</reference>
<feature type="compositionally biased region" description="Acidic residues" evidence="1">
    <location>
        <begin position="62"/>
        <end position="73"/>
    </location>
</feature>
<feature type="compositionally biased region" description="Basic and acidic residues" evidence="1">
    <location>
        <begin position="205"/>
        <end position="224"/>
    </location>
</feature>
<proteinExistence type="predicted"/>